<evidence type="ECO:0000313" key="3">
    <source>
        <dbReference type="EMBL" id="MFC6280187.1"/>
    </source>
</evidence>
<dbReference type="Gene3D" id="3.40.190.150">
    <property type="entry name" value="Bordetella uptake gene, domain 1"/>
    <property type="match status" value="1"/>
</dbReference>
<dbReference type="PANTHER" id="PTHR42928">
    <property type="entry name" value="TRICARBOXYLATE-BINDING PROTEIN"/>
    <property type="match status" value="1"/>
</dbReference>
<proteinExistence type="inferred from homology"/>
<organism evidence="3 4">
    <name type="scientific">Polaromonas aquatica</name>
    <dbReference type="NCBI Taxonomy" id="332657"/>
    <lineage>
        <taxon>Bacteria</taxon>
        <taxon>Pseudomonadati</taxon>
        <taxon>Pseudomonadota</taxon>
        <taxon>Betaproteobacteria</taxon>
        <taxon>Burkholderiales</taxon>
        <taxon>Comamonadaceae</taxon>
        <taxon>Polaromonas</taxon>
    </lineage>
</organism>
<dbReference type="Pfam" id="PF03401">
    <property type="entry name" value="TctC"/>
    <property type="match status" value="1"/>
</dbReference>
<dbReference type="SUPFAM" id="SSF53850">
    <property type="entry name" value="Periplasmic binding protein-like II"/>
    <property type="match status" value="1"/>
</dbReference>
<gene>
    <name evidence="3" type="ORF">ACFQND_02950</name>
</gene>
<protein>
    <submittedName>
        <fullName evidence="3">Bug family tripartite tricarboxylate transporter substrate binding protein</fullName>
    </submittedName>
</protein>
<dbReference type="PANTHER" id="PTHR42928:SF5">
    <property type="entry name" value="BLR1237 PROTEIN"/>
    <property type="match status" value="1"/>
</dbReference>
<dbReference type="PIRSF" id="PIRSF017082">
    <property type="entry name" value="YflP"/>
    <property type="match status" value="1"/>
</dbReference>
<evidence type="ECO:0000256" key="2">
    <source>
        <dbReference type="SAM" id="SignalP"/>
    </source>
</evidence>
<sequence length="332" mass="35009">MNLQRNKSAGFWVAGVFSALAVCSAPVHAAEADSWPNRPVRVIVPYAPGNTGDITLRQILPQLEERLGVRFLIDNKSGASGNIGAEEVVRARPDGYTLLLGATNNYVINQHLIKGMRFHPQKDLAPVTVISNAPSVIVVNASLPARSLKELSALATQSPGKLAFASPGIGTPPHLAAELYKQLAGIDLIHVPYRGSPPAVQGLIGGETQVYITAFSSVAGNVSAGKLRALAVASPQRLPILPDVPTTAQQGLPELVTGNWWGLSAPVGTDAKIIQKLAGTIREILADPAVRQKYADLGVTAVGSTPAEFAAQIAQETAVWKKVIERANIQAE</sequence>
<dbReference type="Gene3D" id="3.40.190.10">
    <property type="entry name" value="Periplasmic binding protein-like II"/>
    <property type="match status" value="1"/>
</dbReference>
<feature type="signal peptide" evidence="2">
    <location>
        <begin position="1"/>
        <end position="29"/>
    </location>
</feature>
<accession>A0ABW1TTW8</accession>
<dbReference type="Proteomes" id="UP001596270">
    <property type="component" value="Unassembled WGS sequence"/>
</dbReference>
<dbReference type="InterPro" id="IPR005064">
    <property type="entry name" value="BUG"/>
</dbReference>
<evidence type="ECO:0000256" key="1">
    <source>
        <dbReference type="ARBA" id="ARBA00006987"/>
    </source>
</evidence>
<comment type="similarity">
    <text evidence="1">Belongs to the UPF0065 (bug) family.</text>
</comment>
<reference evidence="4" key="1">
    <citation type="journal article" date="2019" name="Int. J. Syst. Evol. Microbiol.">
        <title>The Global Catalogue of Microorganisms (GCM) 10K type strain sequencing project: providing services to taxonomists for standard genome sequencing and annotation.</title>
        <authorList>
            <consortium name="The Broad Institute Genomics Platform"/>
            <consortium name="The Broad Institute Genome Sequencing Center for Infectious Disease"/>
            <person name="Wu L."/>
            <person name="Ma J."/>
        </authorList>
    </citation>
    <scope>NUCLEOTIDE SEQUENCE [LARGE SCALE GENOMIC DNA]</scope>
    <source>
        <strain evidence="4">CCUG 39402</strain>
    </source>
</reference>
<dbReference type="EMBL" id="JBHSRS010000005">
    <property type="protein sequence ID" value="MFC6280187.1"/>
    <property type="molecule type" value="Genomic_DNA"/>
</dbReference>
<evidence type="ECO:0000313" key="4">
    <source>
        <dbReference type="Proteomes" id="UP001596270"/>
    </source>
</evidence>
<comment type="caution">
    <text evidence="3">The sequence shown here is derived from an EMBL/GenBank/DDBJ whole genome shotgun (WGS) entry which is preliminary data.</text>
</comment>
<name>A0ABW1TTW8_9BURK</name>
<dbReference type="RefSeq" id="WP_371434527.1">
    <property type="nucleotide sequence ID" value="NZ_JBHSRS010000005.1"/>
</dbReference>
<dbReference type="CDD" id="cd13578">
    <property type="entry name" value="PBP2_Bug27"/>
    <property type="match status" value="1"/>
</dbReference>
<keyword evidence="4" id="KW-1185">Reference proteome</keyword>
<keyword evidence="2" id="KW-0732">Signal</keyword>
<feature type="chain" id="PRO_5045221112" evidence="2">
    <location>
        <begin position="30"/>
        <end position="332"/>
    </location>
</feature>
<dbReference type="InterPro" id="IPR042100">
    <property type="entry name" value="Bug_dom1"/>
</dbReference>